<evidence type="ECO:0000313" key="3">
    <source>
        <dbReference type="Proteomes" id="UP000002985"/>
    </source>
</evidence>
<name>I3IL73_9BACT</name>
<dbReference type="GO" id="GO:0004803">
    <property type="term" value="F:transposase activity"/>
    <property type="evidence" value="ECO:0007669"/>
    <property type="project" value="InterPro"/>
</dbReference>
<proteinExistence type="predicted"/>
<evidence type="ECO:0000259" key="1">
    <source>
        <dbReference type="Pfam" id="PF02371"/>
    </source>
</evidence>
<dbReference type="Pfam" id="PF02371">
    <property type="entry name" value="Transposase_20"/>
    <property type="match status" value="1"/>
</dbReference>
<dbReference type="AlphaFoldDB" id="I3IL73"/>
<reference evidence="2 3" key="1">
    <citation type="journal article" date="2012" name="FEBS Lett.">
        <title>Anammox organism KSU-1 expresses a NirK-type copper-containing nitrite reductase instead of a NirS-type with cytochrome cd1.</title>
        <authorList>
            <person name="Hira D."/>
            <person name="Toh H."/>
            <person name="Migita C.T."/>
            <person name="Okubo H."/>
            <person name="Nishiyama T."/>
            <person name="Hattori M."/>
            <person name="Furukawa K."/>
            <person name="Fujii T."/>
        </authorList>
    </citation>
    <scope>NUCLEOTIDE SEQUENCE [LARGE SCALE GENOMIC DNA]</scope>
</reference>
<protein>
    <submittedName>
        <fullName evidence="2">Transposase</fullName>
    </submittedName>
</protein>
<dbReference type="InterPro" id="IPR047650">
    <property type="entry name" value="Transpos_IS110"/>
</dbReference>
<organism evidence="2 3">
    <name type="scientific">Candidatus Jettenia caeni</name>
    <dbReference type="NCBI Taxonomy" id="247490"/>
    <lineage>
        <taxon>Bacteria</taxon>
        <taxon>Pseudomonadati</taxon>
        <taxon>Planctomycetota</taxon>
        <taxon>Candidatus Brocadiia</taxon>
        <taxon>Candidatus Brocadiales</taxon>
        <taxon>Candidatus Brocadiaceae</taxon>
        <taxon>Candidatus Jettenia</taxon>
    </lineage>
</organism>
<dbReference type="PANTHER" id="PTHR33055">
    <property type="entry name" value="TRANSPOSASE FOR INSERTION SEQUENCE ELEMENT IS1111A"/>
    <property type="match status" value="1"/>
</dbReference>
<dbReference type="eggNOG" id="COG3547">
    <property type="taxonomic scope" value="Bacteria"/>
</dbReference>
<comment type="caution">
    <text evidence="2">The sequence shown here is derived from an EMBL/GenBank/DDBJ whole genome shotgun (WGS) entry which is preliminary data.</text>
</comment>
<dbReference type="OrthoDB" id="273556at2"/>
<dbReference type="Proteomes" id="UP000002985">
    <property type="component" value="Unassembled WGS sequence"/>
</dbReference>
<keyword evidence="3" id="KW-1185">Reference proteome</keyword>
<gene>
    <name evidence="2" type="ORF">KSU1_C0872</name>
</gene>
<dbReference type="PANTHER" id="PTHR33055:SF3">
    <property type="entry name" value="PUTATIVE TRANSPOSASE FOR IS117-RELATED"/>
    <property type="match status" value="1"/>
</dbReference>
<evidence type="ECO:0000313" key="2">
    <source>
        <dbReference type="EMBL" id="GAB62468.1"/>
    </source>
</evidence>
<sequence>MEESRQEYGKEIVRCSKGFKEIKYLKSIPGIGSIQAAKIVSQVIDPERFSSKYKYYSYCGLVRHKRISDGRGYGSEKIWGNRILKCVYKMAGHSVLKGKSGLRNYYDTLRLRGISHDNAYNAVCRKIAAISLSVWRKSENYNDRLITGNLIK</sequence>
<dbReference type="GO" id="GO:0006313">
    <property type="term" value="P:DNA transposition"/>
    <property type="evidence" value="ECO:0007669"/>
    <property type="project" value="InterPro"/>
</dbReference>
<feature type="domain" description="Transposase IS116/IS110/IS902 C-terminal" evidence="1">
    <location>
        <begin position="23"/>
        <end position="106"/>
    </location>
</feature>
<accession>I3IL73</accession>
<dbReference type="GO" id="GO:0003677">
    <property type="term" value="F:DNA binding"/>
    <property type="evidence" value="ECO:0007669"/>
    <property type="project" value="InterPro"/>
</dbReference>
<dbReference type="InterPro" id="IPR003346">
    <property type="entry name" value="Transposase_20"/>
</dbReference>
<dbReference type="EMBL" id="BAFH01000003">
    <property type="protein sequence ID" value="GAB62468.1"/>
    <property type="molecule type" value="Genomic_DNA"/>
</dbReference>